<dbReference type="PANTHER" id="PTHR11929:SF220">
    <property type="entry name" value="FUCOSYLTRANSFERASE"/>
    <property type="match status" value="1"/>
</dbReference>
<keyword evidence="5" id="KW-0472">Membrane</keyword>
<evidence type="ECO:0000313" key="7">
    <source>
        <dbReference type="EMBL" id="EWM21269.1"/>
    </source>
</evidence>
<keyword evidence="4 5" id="KW-0808">Transferase</keyword>
<dbReference type="EC" id="2.4.1.-" evidence="5"/>
<dbReference type="InterPro" id="IPR001503">
    <property type="entry name" value="Glyco_trans_10"/>
</dbReference>
<dbReference type="PANTHER" id="PTHR11929">
    <property type="entry name" value="ALPHA- 1,3 -FUCOSYLTRANSFERASE"/>
    <property type="match status" value="1"/>
</dbReference>
<keyword evidence="5" id="KW-0812">Transmembrane</keyword>
<dbReference type="OrthoDB" id="427096at2759"/>
<evidence type="ECO:0000256" key="2">
    <source>
        <dbReference type="ARBA" id="ARBA00008919"/>
    </source>
</evidence>
<comment type="subcellular location">
    <subcellularLocation>
        <location evidence="5">Golgi apparatus</location>
        <location evidence="5">Golgi stack membrane</location>
        <topology evidence="5">Single-pass type II membrane protein</topology>
    </subcellularLocation>
</comment>
<dbReference type="InterPro" id="IPR055270">
    <property type="entry name" value="Glyco_tran_10_C"/>
</dbReference>
<evidence type="ECO:0000313" key="8">
    <source>
        <dbReference type="Proteomes" id="UP000019335"/>
    </source>
</evidence>
<evidence type="ECO:0000259" key="6">
    <source>
        <dbReference type="Pfam" id="PF00852"/>
    </source>
</evidence>
<keyword evidence="8" id="KW-1185">Reference proteome</keyword>
<keyword evidence="3 5" id="KW-0328">Glycosyltransferase</keyword>
<reference evidence="7 8" key="1">
    <citation type="journal article" date="2014" name="Mol. Plant">
        <title>Chromosome Scale Genome Assembly and Transcriptome Profiling of Nannochloropsis gaditana in Nitrogen Depletion.</title>
        <authorList>
            <person name="Corteggiani Carpinelli E."/>
            <person name="Telatin A."/>
            <person name="Vitulo N."/>
            <person name="Forcato C."/>
            <person name="D'Angelo M."/>
            <person name="Schiavon R."/>
            <person name="Vezzi A."/>
            <person name="Giacometti G.M."/>
            <person name="Morosinotto T."/>
            <person name="Valle G."/>
        </authorList>
    </citation>
    <scope>NUCLEOTIDE SEQUENCE [LARGE SCALE GENOMIC DNA]</scope>
    <source>
        <strain evidence="7 8">B-31</strain>
    </source>
</reference>
<dbReference type="GO" id="GO:0008417">
    <property type="term" value="F:fucosyltransferase activity"/>
    <property type="evidence" value="ECO:0007669"/>
    <property type="project" value="InterPro"/>
</dbReference>
<protein>
    <recommendedName>
        <fullName evidence="5">Fucosyltransferase</fullName>
        <ecNumber evidence="5">2.4.1.-</ecNumber>
    </recommendedName>
</protein>
<comment type="similarity">
    <text evidence="2 5">Belongs to the glycosyltransferase 10 family.</text>
</comment>
<organism evidence="7 8">
    <name type="scientific">Nannochloropsis gaditana</name>
    <dbReference type="NCBI Taxonomy" id="72520"/>
    <lineage>
        <taxon>Eukaryota</taxon>
        <taxon>Sar</taxon>
        <taxon>Stramenopiles</taxon>
        <taxon>Ochrophyta</taxon>
        <taxon>Eustigmatophyceae</taxon>
        <taxon>Eustigmatales</taxon>
        <taxon>Monodopsidaceae</taxon>
        <taxon>Nannochloropsis</taxon>
    </lineage>
</organism>
<accession>W7TKJ1</accession>
<dbReference type="AlphaFoldDB" id="W7TKJ1"/>
<comment type="caution">
    <text evidence="7">The sequence shown here is derived from an EMBL/GenBank/DDBJ whole genome shotgun (WGS) entry which is preliminary data.</text>
</comment>
<name>W7TKJ1_9STRA</name>
<evidence type="ECO:0000256" key="1">
    <source>
        <dbReference type="ARBA" id="ARBA00004922"/>
    </source>
</evidence>
<gene>
    <name evidence="7" type="ORF">Naga_100467g1</name>
</gene>
<evidence type="ECO:0000256" key="3">
    <source>
        <dbReference type="ARBA" id="ARBA00022676"/>
    </source>
</evidence>
<dbReference type="UniPathway" id="UPA00378"/>
<dbReference type="Pfam" id="PF00852">
    <property type="entry name" value="Glyco_transf_10"/>
    <property type="match status" value="1"/>
</dbReference>
<feature type="domain" description="Fucosyltransferase C-terminal" evidence="6">
    <location>
        <begin position="64"/>
        <end position="221"/>
    </location>
</feature>
<sequence length="376" mass="42241">MRAQENPCRLFLCVPQAPLPAVLVVVKTMPCIFSGVLAAFTRSPPHCRPSPPLPASSFLFPHPSNCHANSFRLEAISFFQKHNVTVHSYGRCLNNQPDIHKDDRLPHVKFSLAFENSEEVDYVTEKYFQALNFGAVPVVIGAPNILDYAPSENSIIHIENLAALPRVAAQMQALMADDHAYDAMLAWKARGPSDQFLALVDVGTVAPECRLCLYLADRVRRGEAFKDRAKAKEDGYRRPCACRPQEEGGEGGSNGVIHHLYVRERFTFEYRSLFLTEPFTVATLHATLLALYGSEHRPVWTRKRPSYRKKSPDGSWDMAYVPIKIHKVYPAGITTKEALYGQIPDAFSVVGNRTMDQALRRWVKQNPCGEIEVTFV</sequence>
<dbReference type="GO" id="GO:0032580">
    <property type="term" value="C:Golgi cisterna membrane"/>
    <property type="evidence" value="ECO:0007669"/>
    <property type="project" value="UniProtKB-SubCell"/>
</dbReference>
<dbReference type="InterPro" id="IPR038577">
    <property type="entry name" value="GT10-like_C_sf"/>
</dbReference>
<dbReference type="SUPFAM" id="SSF53756">
    <property type="entry name" value="UDP-Glycosyltransferase/glycogen phosphorylase"/>
    <property type="match status" value="1"/>
</dbReference>
<dbReference type="EMBL" id="AZIL01002543">
    <property type="protein sequence ID" value="EWM21269.1"/>
    <property type="molecule type" value="Genomic_DNA"/>
</dbReference>
<keyword evidence="5" id="KW-0333">Golgi apparatus</keyword>
<evidence type="ECO:0000256" key="4">
    <source>
        <dbReference type="ARBA" id="ARBA00022679"/>
    </source>
</evidence>
<comment type="pathway">
    <text evidence="1">Protein modification; protein glycosylation.</text>
</comment>
<evidence type="ECO:0000256" key="5">
    <source>
        <dbReference type="RuleBase" id="RU003832"/>
    </source>
</evidence>
<proteinExistence type="inferred from homology"/>
<dbReference type="Proteomes" id="UP000019335">
    <property type="component" value="Unassembled WGS sequence"/>
</dbReference>
<dbReference type="Gene3D" id="3.40.50.11660">
    <property type="entry name" value="Glycosyl transferase family 10, C-terminal domain"/>
    <property type="match status" value="1"/>
</dbReference>